<gene>
    <name evidence="1" type="ORF">SAMN04489841_3965</name>
</gene>
<dbReference type="RefSeq" id="WP_090620844.1">
    <property type="nucleotide sequence ID" value="NZ_FOFD01000006.1"/>
</dbReference>
<organism evidence="1 2">
    <name type="scientific">Natrinema salaciae</name>
    <dbReference type="NCBI Taxonomy" id="1186196"/>
    <lineage>
        <taxon>Archaea</taxon>
        <taxon>Methanobacteriati</taxon>
        <taxon>Methanobacteriota</taxon>
        <taxon>Stenosarchaea group</taxon>
        <taxon>Halobacteria</taxon>
        <taxon>Halobacteriales</taxon>
        <taxon>Natrialbaceae</taxon>
        <taxon>Natrinema</taxon>
    </lineage>
</organism>
<proteinExistence type="predicted"/>
<sequence>MKGILRSVVGFPVRIGASARAALYRSEAKLNDEAASRLPDPVNLRTISEIDIHVRTRASYPRLSEFYSRRTLASISVELVDEAPPYDIVSLQRQLRASDIPVVQVFGDTLISRGALRLNERPLFAARDDSSFEVLIELSADVGDIERWIRDLDSELLEHLRDVENAVDEEFNLERYDHGERIATSITAHLERASRSTALDRLLTRVEEETDDVAVFRRYEPDWYLERVGGTDHPDTTILTVSHRYRIDDEWRDGAGTHEEEFTETEAALRWLREFRDDPPDYLDTR</sequence>
<protein>
    <submittedName>
        <fullName evidence="1">Uncharacterized protein</fullName>
    </submittedName>
</protein>
<reference evidence="2" key="1">
    <citation type="submission" date="2016-10" db="EMBL/GenBank/DDBJ databases">
        <authorList>
            <person name="Varghese N."/>
            <person name="Submissions S."/>
        </authorList>
    </citation>
    <scope>NUCLEOTIDE SEQUENCE [LARGE SCALE GENOMIC DNA]</scope>
    <source>
        <strain evidence="2">DSM 25055</strain>
    </source>
</reference>
<evidence type="ECO:0000313" key="2">
    <source>
        <dbReference type="Proteomes" id="UP000199114"/>
    </source>
</evidence>
<dbReference type="AlphaFoldDB" id="A0A1H9PSE4"/>
<dbReference type="OrthoDB" id="350517at2157"/>
<name>A0A1H9PSE4_9EURY</name>
<dbReference type="EMBL" id="FOFD01000006">
    <property type="protein sequence ID" value="SER51246.1"/>
    <property type="molecule type" value="Genomic_DNA"/>
</dbReference>
<keyword evidence="2" id="KW-1185">Reference proteome</keyword>
<dbReference type="Proteomes" id="UP000199114">
    <property type="component" value="Unassembled WGS sequence"/>
</dbReference>
<evidence type="ECO:0000313" key="1">
    <source>
        <dbReference type="EMBL" id="SER51246.1"/>
    </source>
</evidence>
<accession>A0A1H9PSE4</accession>